<proteinExistence type="predicted"/>
<protein>
    <submittedName>
        <fullName evidence="2">Uncharacterized protein</fullName>
    </submittedName>
</protein>
<name>A0A8H8RGE9_9HELO</name>
<evidence type="ECO:0000256" key="1">
    <source>
        <dbReference type="SAM" id="Phobius"/>
    </source>
</evidence>
<keyword evidence="1" id="KW-0472">Membrane</keyword>
<sequence length="77" mass="9051">MLPITEKEKPVKAGPHPAFYFGAWMFFSIITILFNKYLLSDQGFRVCNPNMLAPLLRYDNDPDPRPYHQLARQPQKR</sequence>
<keyword evidence="3" id="KW-1185">Reference proteome</keyword>
<dbReference type="EMBL" id="QGMJ01000703">
    <property type="protein sequence ID" value="TVY34031.1"/>
    <property type="molecule type" value="Genomic_DNA"/>
</dbReference>
<evidence type="ECO:0000313" key="3">
    <source>
        <dbReference type="Proteomes" id="UP000462212"/>
    </source>
</evidence>
<keyword evidence="1" id="KW-1133">Transmembrane helix</keyword>
<dbReference type="AlphaFoldDB" id="A0A8H8RGE9"/>
<comment type="caution">
    <text evidence="2">The sequence shown here is derived from an EMBL/GenBank/DDBJ whole genome shotgun (WGS) entry which is preliminary data.</text>
</comment>
<dbReference type="OrthoDB" id="6418713at2759"/>
<organism evidence="2 3">
    <name type="scientific">Lachnellula subtilissima</name>
    <dbReference type="NCBI Taxonomy" id="602034"/>
    <lineage>
        <taxon>Eukaryota</taxon>
        <taxon>Fungi</taxon>
        <taxon>Dikarya</taxon>
        <taxon>Ascomycota</taxon>
        <taxon>Pezizomycotina</taxon>
        <taxon>Leotiomycetes</taxon>
        <taxon>Helotiales</taxon>
        <taxon>Lachnaceae</taxon>
        <taxon>Lachnellula</taxon>
    </lineage>
</organism>
<evidence type="ECO:0000313" key="2">
    <source>
        <dbReference type="EMBL" id="TVY34031.1"/>
    </source>
</evidence>
<reference evidence="2 3" key="1">
    <citation type="submission" date="2018-05" db="EMBL/GenBank/DDBJ databases">
        <title>Genome sequencing and assembly of the regulated plant pathogen Lachnellula willkommii and related sister species for the development of diagnostic species identification markers.</title>
        <authorList>
            <person name="Giroux E."/>
            <person name="Bilodeau G."/>
        </authorList>
    </citation>
    <scope>NUCLEOTIDE SEQUENCE [LARGE SCALE GENOMIC DNA]</scope>
    <source>
        <strain evidence="2 3">CBS 197.66</strain>
    </source>
</reference>
<feature type="transmembrane region" description="Helical" evidence="1">
    <location>
        <begin position="18"/>
        <end position="39"/>
    </location>
</feature>
<gene>
    <name evidence="2" type="ORF">LSUB1_G006072</name>
</gene>
<accession>A0A8H8RGE9</accession>
<keyword evidence="1" id="KW-0812">Transmembrane</keyword>
<dbReference type="Proteomes" id="UP000462212">
    <property type="component" value="Unassembled WGS sequence"/>
</dbReference>